<evidence type="ECO:0000313" key="1">
    <source>
        <dbReference type="EMBL" id="CAH0391781.1"/>
    </source>
</evidence>
<protein>
    <submittedName>
        <fullName evidence="1">Uncharacterized protein</fullName>
    </submittedName>
</protein>
<dbReference type="AlphaFoldDB" id="A0A9P0AF20"/>
<gene>
    <name evidence="1" type="ORF">BEMITA_LOCUS10367</name>
</gene>
<keyword evidence="2" id="KW-1185">Reference proteome</keyword>
<sequence length="93" mass="10760">MPRVIDTNYIRELFETPEELRDTFASLENSQDDDAKYFSGGEDQNNLHDDLHVRNEEENRQAQVDVEVEISELNVEIPLTSQLQVQNVQPQAT</sequence>
<reference evidence="1" key="1">
    <citation type="submission" date="2021-12" db="EMBL/GenBank/DDBJ databases">
        <authorList>
            <person name="King R."/>
        </authorList>
    </citation>
    <scope>NUCLEOTIDE SEQUENCE</scope>
</reference>
<organism evidence="1 2">
    <name type="scientific">Bemisia tabaci</name>
    <name type="common">Sweetpotato whitefly</name>
    <name type="synonym">Aleurodes tabaci</name>
    <dbReference type="NCBI Taxonomy" id="7038"/>
    <lineage>
        <taxon>Eukaryota</taxon>
        <taxon>Metazoa</taxon>
        <taxon>Ecdysozoa</taxon>
        <taxon>Arthropoda</taxon>
        <taxon>Hexapoda</taxon>
        <taxon>Insecta</taxon>
        <taxon>Pterygota</taxon>
        <taxon>Neoptera</taxon>
        <taxon>Paraneoptera</taxon>
        <taxon>Hemiptera</taxon>
        <taxon>Sternorrhyncha</taxon>
        <taxon>Aleyrodoidea</taxon>
        <taxon>Aleyrodidae</taxon>
        <taxon>Aleyrodinae</taxon>
        <taxon>Bemisia</taxon>
    </lineage>
</organism>
<proteinExistence type="predicted"/>
<dbReference type="Proteomes" id="UP001152759">
    <property type="component" value="Chromosome 6"/>
</dbReference>
<dbReference type="EMBL" id="OU963867">
    <property type="protein sequence ID" value="CAH0391781.1"/>
    <property type="molecule type" value="Genomic_DNA"/>
</dbReference>
<accession>A0A9P0AF20</accession>
<name>A0A9P0AF20_BEMTA</name>
<evidence type="ECO:0000313" key="2">
    <source>
        <dbReference type="Proteomes" id="UP001152759"/>
    </source>
</evidence>